<accession>A0ABS3NNF8</accession>
<organism evidence="6 7">
    <name type="scientific">Psychrobacter coccoides</name>
    <dbReference type="NCBI Taxonomy" id="2818440"/>
    <lineage>
        <taxon>Bacteria</taxon>
        <taxon>Pseudomonadati</taxon>
        <taxon>Pseudomonadota</taxon>
        <taxon>Gammaproteobacteria</taxon>
        <taxon>Moraxellales</taxon>
        <taxon>Moraxellaceae</taxon>
        <taxon>Psychrobacter</taxon>
    </lineage>
</organism>
<dbReference type="Proteomes" id="UP000664554">
    <property type="component" value="Unassembled WGS sequence"/>
</dbReference>
<reference evidence="6 7" key="1">
    <citation type="submission" date="2021-03" db="EMBL/GenBank/DDBJ databases">
        <authorList>
            <person name="Shang D.-D."/>
            <person name="Du Z.-J."/>
            <person name="Chen G.-J."/>
        </authorList>
    </citation>
    <scope>NUCLEOTIDE SEQUENCE [LARGE SCALE GENOMIC DNA]</scope>
    <source>
        <strain evidence="6 7">F1192</strain>
    </source>
</reference>
<proteinExistence type="inferred from homology"/>
<keyword evidence="6" id="KW-0378">Hydrolase</keyword>
<comment type="caution">
    <text evidence="6">The sequence shown here is derived from an EMBL/GenBank/DDBJ whole genome shotgun (WGS) entry which is preliminary data.</text>
</comment>
<dbReference type="PANTHER" id="PTHR43140">
    <property type="entry name" value="TYPE-1 RESTRICTION ENZYME ECOKI SPECIFICITY PROTEIN"/>
    <property type="match status" value="1"/>
</dbReference>
<evidence type="ECO:0000256" key="2">
    <source>
        <dbReference type="ARBA" id="ARBA00022747"/>
    </source>
</evidence>
<evidence type="ECO:0000313" key="6">
    <source>
        <dbReference type="EMBL" id="MBO1530623.1"/>
    </source>
</evidence>
<dbReference type="InterPro" id="IPR044946">
    <property type="entry name" value="Restrct_endonuc_typeI_TRD_sf"/>
</dbReference>
<dbReference type="InterPro" id="IPR051212">
    <property type="entry name" value="Type-I_RE_S_subunit"/>
</dbReference>
<dbReference type="EMBL" id="JAGBKM010000007">
    <property type="protein sequence ID" value="MBO1530623.1"/>
    <property type="molecule type" value="Genomic_DNA"/>
</dbReference>
<evidence type="ECO:0000256" key="3">
    <source>
        <dbReference type="ARBA" id="ARBA00023125"/>
    </source>
</evidence>
<evidence type="ECO:0000259" key="5">
    <source>
        <dbReference type="Pfam" id="PF01420"/>
    </source>
</evidence>
<evidence type="ECO:0000313" key="7">
    <source>
        <dbReference type="Proteomes" id="UP000664554"/>
    </source>
</evidence>
<sequence length="449" mass="51822">MTIKITNDLTQIDYPRYDSYKDSGVDWLGEIPEGWRTEKGKWLFNKMDRPIREDDGIVTCFRDGEVTLRSNRRTDGFTNALKEHGYQGIRKGDLVIHQMDAFAGAIGVSDSEGKSTPVYSVCVPKEPDQISPYYYMYFMRSMALRGFILSLAKGIRERSTDFRYNDFSKLELPLPPYNDQVKITEFIEHKTTQIDQAITLKQQQIAKLEEYKQIVIQNAVTKGLNPDVPMKDSGIDRVGSLPEHWIINKFRFSFKFQRGLNITKDDLRDKGVLCLNYGEIHSKYGFELLPEHTLKYVDYKYTETNHKSLLNNGDFVFADTSEDIAGSGNFSYINGMMQVFAGYHTLIAKPIIDFDSRFVAYLLDSRAFRGQVQQRVKGVKVYSITQSILKSTYIWLPPIDEQVKIVQELDLKMKLINETIQSYKTQIDRLKEYKTILINQAVTGKIKVN</sequence>
<name>A0ABS3NNF8_9GAMM</name>
<dbReference type="Gene3D" id="3.90.220.20">
    <property type="entry name" value="DNA methylase specificity domains"/>
    <property type="match status" value="2"/>
</dbReference>
<keyword evidence="4" id="KW-0175">Coiled coil</keyword>
<keyword evidence="7" id="KW-1185">Reference proteome</keyword>
<keyword evidence="6" id="KW-0540">Nuclease</keyword>
<comment type="similarity">
    <text evidence="1">Belongs to the type-I restriction system S methylase family.</text>
</comment>
<dbReference type="InterPro" id="IPR000055">
    <property type="entry name" value="Restrct_endonuc_typeI_TRD"/>
</dbReference>
<dbReference type="RefSeq" id="WP_207990650.1">
    <property type="nucleotide sequence ID" value="NZ_JAGBKM010000007.1"/>
</dbReference>
<dbReference type="Pfam" id="PF01420">
    <property type="entry name" value="Methylase_S"/>
    <property type="match status" value="1"/>
</dbReference>
<feature type="domain" description="Type I restriction modification DNA specificity" evidence="5">
    <location>
        <begin position="258"/>
        <end position="422"/>
    </location>
</feature>
<evidence type="ECO:0000256" key="4">
    <source>
        <dbReference type="SAM" id="Coils"/>
    </source>
</evidence>
<dbReference type="GO" id="GO:0004519">
    <property type="term" value="F:endonuclease activity"/>
    <property type="evidence" value="ECO:0007669"/>
    <property type="project" value="UniProtKB-KW"/>
</dbReference>
<feature type="coiled-coil region" evidence="4">
    <location>
        <begin position="406"/>
        <end position="433"/>
    </location>
</feature>
<dbReference type="PANTHER" id="PTHR43140:SF1">
    <property type="entry name" value="TYPE I RESTRICTION ENZYME ECOKI SPECIFICITY SUBUNIT"/>
    <property type="match status" value="1"/>
</dbReference>
<keyword evidence="2" id="KW-0680">Restriction system</keyword>
<keyword evidence="3" id="KW-0238">DNA-binding</keyword>
<protein>
    <submittedName>
        <fullName evidence="6">Restriction endonuclease subunit S</fullName>
    </submittedName>
</protein>
<dbReference type="SUPFAM" id="SSF116734">
    <property type="entry name" value="DNA methylase specificity domain"/>
    <property type="match status" value="2"/>
</dbReference>
<gene>
    <name evidence="6" type="ORF">J3492_05280</name>
</gene>
<keyword evidence="6" id="KW-0255">Endonuclease</keyword>
<evidence type="ECO:0000256" key="1">
    <source>
        <dbReference type="ARBA" id="ARBA00010923"/>
    </source>
</evidence>